<sequence length="113" mass="12079">MSTGPGGFSAGAESIDGSSHLLNELAGLLYAGRMDGENATQCRVPRSHPQVAEAVEDFARYAQDQYGDLVTLLSALSTKLRSTGNAYVRADATAQRAMDDLLDKGRYVAPEDR</sequence>
<protein>
    <recommendedName>
        <fullName evidence="3">ESX-1 secretion-associated protein</fullName>
    </recommendedName>
</protein>
<comment type="caution">
    <text evidence="1">The sequence shown here is derived from an EMBL/GenBank/DDBJ whole genome shotgun (WGS) entry which is preliminary data.</text>
</comment>
<dbReference type="STRING" id="661399.AQJ67_21730"/>
<dbReference type="Proteomes" id="UP000053429">
    <property type="component" value="Unassembled WGS sequence"/>
</dbReference>
<proteinExistence type="predicted"/>
<dbReference type="OrthoDB" id="4326671at2"/>
<dbReference type="AlphaFoldDB" id="A0A101U233"/>
<organism evidence="1 2">
    <name type="scientific">Streptomyces caeruleatus</name>
    <dbReference type="NCBI Taxonomy" id="661399"/>
    <lineage>
        <taxon>Bacteria</taxon>
        <taxon>Bacillati</taxon>
        <taxon>Actinomycetota</taxon>
        <taxon>Actinomycetes</taxon>
        <taxon>Kitasatosporales</taxon>
        <taxon>Streptomycetaceae</taxon>
        <taxon>Streptomyces</taxon>
    </lineage>
</organism>
<evidence type="ECO:0000313" key="1">
    <source>
        <dbReference type="EMBL" id="KUO02535.1"/>
    </source>
</evidence>
<accession>A0A101U233</accession>
<reference evidence="1 2" key="1">
    <citation type="submission" date="2015-10" db="EMBL/GenBank/DDBJ databases">
        <title>Draft genome sequence of Streptomyces caeruleatus NRRL B-24802, type strain for the species Streptomyces caeruleatus.</title>
        <authorList>
            <person name="Ruckert C."/>
            <person name="Winkler A."/>
            <person name="Kalinowski J."/>
            <person name="Kampfer P."/>
            <person name="Glaeser S."/>
        </authorList>
    </citation>
    <scope>NUCLEOTIDE SEQUENCE [LARGE SCALE GENOMIC DNA]</scope>
    <source>
        <strain evidence="1 2">NRRL B-24802</strain>
    </source>
</reference>
<gene>
    <name evidence="1" type="ORF">AQJ67_21730</name>
</gene>
<name>A0A101U233_9ACTN</name>
<evidence type="ECO:0008006" key="3">
    <source>
        <dbReference type="Google" id="ProtNLM"/>
    </source>
</evidence>
<evidence type="ECO:0000313" key="2">
    <source>
        <dbReference type="Proteomes" id="UP000053429"/>
    </source>
</evidence>
<keyword evidence="2" id="KW-1185">Reference proteome</keyword>
<dbReference type="EMBL" id="LMWY01000024">
    <property type="protein sequence ID" value="KUO02535.1"/>
    <property type="molecule type" value="Genomic_DNA"/>
</dbReference>